<proteinExistence type="predicted"/>
<dbReference type="Proteomes" id="UP000799118">
    <property type="component" value="Unassembled WGS sequence"/>
</dbReference>
<evidence type="ECO:0000313" key="2">
    <source>
        <dbReference type="EMBL" id="KAE9399318.1"/>
    </source>
</evidence>
<dbReference type="GO" id="GO:0005737">
    <property type="term" value="C:cytoplasm"/>
    <property type="evidence" value="ECO:0007669"/>
    <property type="project" value="TreeGrafter"/>
</dbReference>
<dbReference type="Gene3D" id="3.40.50.720">
    <property type="entry name" value="NAD(P)-binding Rossmann-like Domain"/>
    <property type="match status" value="2"/>
</dbReference>
<sequence>MTTSAKQHIFMTGAHGYIGSVITEFAIAEGYTVTGLSRSETSDAKLRSLGATPVRGDISTYDVLTRESANADIVIHLADTWRDHPDDYPLVVRNDGLAVDAIAKGLKGSGKPFLVTSGSLVTALDPNGGETNESSPLKENPLNEPGVRMFMMLANNTGEVAYVDDGSVKITTVHVEDAARAYLLAAKKGRAGEAYNVTYETDVTFRQLSEAMGQVLGLPVHSRSLEEMVKAGWIEFLIKFISTESRGSNAKAKKELGWEPKGKGILEEVTLGSYVELAKGLKPAA</sequence>
<evidence type="ECO:0000313" key="3">
    <source>
        <dbReference type="Proteomes" id="UP000799118"/>
    </source>
</evidence>
<dbReference type="AlphaFoldDB" id="A0A6A4HPP0"/>
<dbReference type="SUPFAM" id="SSF51735">
    <property type="entry name" value="NAD(P)-binding Rossmann-fold domains"/>
    <property type="match status" value="1"/>
</dbReference>
<feature type="domain" description="NAD-dependent epimerase/dehydratase" evidence="1">
    <location>
        <begin position="9"/>
        <end position="137"/>
    </location>
</feature>
<dbReference type="PANTHER" id="PTHR48079:SF5">
    <property type="entry name" value="DEPENDENT EPIMERASE_DEHYDRATASE, PUTATIVE (AFU_ORTHOLOGUE AFUA_7G00180)-RELATED"/>
    <property type="match status" value="1"/>
</dbReference>
<dbReference type="InterPro" id="IPR036291">
    <property type="entry name" value="NAD(P)-bd_dom_sf"/>
</dbReference>
<evidence type="ECO:0000259" key="1">
    <source>
        <dbReference type="Pfam" id="PF01370"/>
    </source>
</evidence>
<keyword evidence="3" id="KW-1185">Reference proteome</keyword>
<reference evidence="2" key="1">
    <citation type="journal article" date="2019" name="Environ. Microbiol.">
        <title>Fungal ecological strategies reflected in gene transcription - a case study of two litter decomposers.</title>
        <authorList>
            <person name="Barbi F."/>
            <person name="Kohler A."/>
            <person name="Barry K."/>
            <person name="Baskaran P."/>
            <person name="Daum C."/>
            <person name="Fauchery L."/>
            <person name="Ihrmark K."/>
            <person name="Kuo A."/>
            <person name="LaButti K."/>
            <person name="Lipzen A."/>
            <person name="Morin E."/>
            <person name="Grigoriev I.V."/>
            <person name="Henrissat B."/>
            <person name="Lindahl B."/>
            <person name="Martin F."/>
        </authorList>
    </citation>
    <scope>NUCLEOTIDE SEQUENCE</scope>
    <source>
        <strain evidence="2">JB14</strain>
    </source>
</reference>
<name>A0A6A4HPP0_9AGAR</name>
<dbReference type="EMBL" id="ML769471">
    <property type="protein sequence ID" value="KAE9399318.1"/>
    <property type="molecule type" value="Genomic_DNA"/>
</dbReference>
<dbReference type="PANTHER" id="PTHR48079">
    <property type="entry name" value="PROTEIN YEEZ"/>
    <property type="match status" value="1"/>
</dbReference>
<protein>
    <submittedName>
        <fullName evidence="2">NAD dependent epimerase/dehydratase</fullName>
    </submittedName>
</protein>
<feature type="domain" description="NAD-dependent epimerase/dehydratase" evidence="1">
    <location>
        <begin position="155"/>
        <end position="197"/>
    </location>
</feature>
<dbReference type="GO" id="GO:0004029">
    <property type="term" value="F:aldehyde dehydrogenase (NAD+) activity"/>
    <property type="evidence" value="ECO:0007669"/>
    <property type="project" value="TreeGrafter"/>
</dbReference>
<dbReference type="InterPro" id="IPR051783">
    <property type="entry name" value="NAD(P)-dependent_oxidoreduct"/>
</dbReference>
<dbReference type="Pfam" id="PF01370">
    <property type="entry name" value="Epimerase"/>
    <property type="match status" value="2"/>
</dbReference>
<accession>A0A6A4HPP0</accession>
<dbReference type="OrthoDB" id="10000533at2759"/>
<organism evidence="2 3">
    <name type="scientific">Gymnopus androsaceus JB14</name>
    <dbReference type="NCBI Taxonomy" id="1447944"/>
    <lineage>
        <taxon>Eukaryota</taxon>
        <taxon>Fungi</taxon>
        <taxon>Dikarya</taxon>
        <taxon>Basidiomycota</taxon>
        <taxon>Agaricomycotina</taxon>
        <taxon>Agaricomycetes</taxon>
        <taxon>Agaricomycetidae</taxon>
        <taxon>Agaricales</taxon>
        <taxon>Marasmiineae</taxon>
        <taxon>Omphalotaceae</taxon>
        <taxon>Gymnopus</taxon>
    </lineage>
</organism>
<gene>
    <name evidence="2" type="ORF">BT96DRAFT_965700</name>
</gene>
<dbReference type="InterPro" id="IPR001509">
    <property type="entry name" value="Epimerase_deHydtase"/>
</dbReference>